<evidence type="ECO:0000313" key="1">
    <source>
        <dbReference type="EMBL" id="MPM58894.1"/>
    </source>
</evidence>
<organism evidence="1">
    <name type="scientific">bioreactor metagenome</name>
    <dbReference type="NCBI Taxonomy" id="1076179"/>
    <lineage>
        <taxon>unclassified sequences</taxon>
        <taxon>metagenomes</taxon>
        <taxon>ecological metagenomes</taxon>
    </lineage>
</organism>
<proteinExistence type="predicted"/>
<dbReference type="AlphaFoldDB" id="A0A645BB25"/>
<comment type="caution">
    <text evidence="1">The sequence shown here is derived from an EMBL/GenBank/DDBJ whole genome shotgun (WGS) entry which is preliminary data.</text>
</comment>
<reference evidence="1" key="1">
    <citation type="submission" date="2019-08" db="EMBL/GenBank/DDBJ databases">
        <authorList>
            <person name="Kucharzyk K."/>
            <person name="Murdoch R.W."/>
            <person name="Higgins S."/>
            <person name="Loffler F."/>
        </authorList>
    </citation>
    <scope>NUCLEOTIDE SEQUENCE</scope>
</reference>
<sequence>MGLPNVKSVADDFTIESGRNGTTVVCTIELHPNHEEE</sequence>
<dbReference type="EMBL" id="VSSQ01017014">
    <property type="protein sequence ID" value="MPM58894.1"/>
    <property type="molecule type" value="Genomic_DNA"/>
</dbReference>
<accession>A0A645BB25</accession>
<gene>
    <name evidence="1" type="ORF">SDC9_105727</name>
</gene>
<protein>
    <submittedName>
        <fullName evidence="1">Uncharacterized protein</fullName>
    </submittedName>
</protein>
<name>A0A645BB25_9ZZZZ</name>